<evidence type="ECO:0000313" key="8">
    <source>
        <dbReference type="EMBL" id="MBN3546778.1"/>
    </source>
</evidence>
<comment type="function">
    <text evidence="5">May act as an export chaperone for the filament capping protein FliD.</text>
</comment>
<name>A0ABS2ZHH9_9BACL</name>
<proteinExistence type="inferred from homology"/>
<dbReference type="InterPro" id="IPR008622">
    <property type="entry name" value="FliT"/>
</dbReference>
<evidence type="ECO:0000256" key="1">
    <source>
        <dbReference type="ARBA" id="ARBA00004514"/>
    </source>
</evidence>
<evidence type="ECO:0000256" key="2">
    <source>
        <dbReference type="ARBA" id="ARBA00022490"/>
    </source>
</evidence>
<sequence length="116" mass="13540">MPAIKILLEITKNLHNHVSPGLPKENRESYIERLNELLEQRQVAMNQLPSSYSAEEQRVGQMIIKLNESIDPLLARQFEEIKHNLTIMKKKKVKNNQYANPYQTLSGDGMYFDKKK</sequence>
<dbReference type="Proteomes" id="UP001319060">
    <property type="component" value="Unassembled WGS sequence"/>
</dbReference>
<keyword evidence="3" id="KW-1005">Bacterial flagellum biogenesis</keyword>
<comment type="similarity">
    <text evidence="6">Belongs to the bacillales FliT family.</text>
</comment>
<keyword evidence="2" id="KW-0963">Cytoplasm</keyword>
<reference evidence="8 9" key="1">
    <citation type="submission" date="2021-01" db="EMBL/GenBank/DDBJ databases">
        <title>Genome Sequencing of Type Strains.</title>
        <authorList>
            <person name="Lemaire J.F."/>
            <person name="Inderbitzin P."/>
            <person name="Collins S.B."/>
            <person name="Wespe N."/>
            <person name="Knight-Connoni V."/>
        </authorList>
    </citation>
    <scope>NUCLEOTIDE SEQUENCE [LARGE SCALE GENOMIC DNA]</scope>
    <source>
        <strain evidence="8 9">DSM 14730</strain>
    </source>
</reference>
<keyword evidence="9" id="KW-1185">Reference proteome</keyword>
<protein>
    <recommendedName>
        <fullName evidence="7">Flagellar protein FliT</fullName>
    </recommendedName>
</protein>
<dbReference type="Pfam" id="PF05400">
    <property type="entry name" value="FliT"/>
    <property type="match status" value="1"/>
</dbReference>
<gene>
    <name evidence="8" type="ORF">JYA64_15830</name>
</gene>
<keyword evidence="8" id="KW-0966">Cell projection</keyword>
<evidence type="ECO:0000256" key="7">
    <source>
        <dbReference type="ARBA" id="ARBA00093797"/>
    </source>
</evidence>
<evidence type="ECO:0000256" key="3">
    <source>
        <dbReference type="ARBA" id="ARBA00022795"/>
    </source>
</evidence>
<dbReference type="EMBL" id="JAFHKS010000044">
    <property type="protein sequence ID" value="MBN3546778.1"/>
    <property type="molecule type" value="Genomic_DNA"/>
</dbReference>
<evidence type="ECO:0000256" key="6">
    <source>
        <dbReference type="ARBA" id="ARBA00093785"/>
    </source>
</evidence>
<evidence type="ECO:0000313" key="9">
    <source>
        <dbReference type="Proteomes" id="UP001319060"/>
    </source>
</evidence>
<comment type="subcellular location">
    <subcellularLocation>
        <location evidence="1">Cytoplasm</location>
        <location evidence="1">Cytosol</location>
    </subcellularLocation>
</comment>
<keyword evidence="8" id="KW-0969">Cilium</keyword>
<evidence type="ECO:0000256" key="5">
    <source>
        <dbReference type="ARBA" id="ARBA00093765"/>
    </source>
</evidence>
<keyword evidence="8" id="KW-0282">Flagellum</keyword>
<evidence type="ECO:0000256" key="4">
    <source>
        <dbReference type="ARBA" id="ARBA00023186"/>
    </source>
</evidence>
<comment type="caution">
    <text evidence="8">The sequence shown here is derived from an EMBL/GenBank/DDBJ whole genome shotgun (WGS) entry which is preliminary data.</text>
</comment>
<keyword evidence="4" id="KW-0143">Chaperone</keyword>
<accession>A0ABS2ZHH9</accession>
<organism evidence="8 9">
    <name type="scientific">Fictibacillus barbaricus</name>
    <dbReference type="NCBI Taxonomy" id="182136"/>
    <lineage>
        <taxon>Bacteria</taxon>
        <taxon>Bacillati</taxon>
        <taxon>Bacillota</taxon>
        <taxon>Bacilli</taxon>
        <taxon>Bacillales</taxon>
        <taxon>Fictibacillaceae</taxon>
        <taxon>Fictibacillus</taxon>
    </lineage>
</organism>
<dbReference type="RefSeq" id="WP_205724049.1">
    <property type="nucleotide sequence ID" value="NZ_JAFHKS010000044.1"/>
</dbReference>